<dbReference type="Proteomes" id="UP001056120">
    <property type="component" value="Linkage Group LG21"/>
</dbReference>
<reference evidence="1 2" key="2">
    <citation type="journal article" date="2022" name="Mol. Ecol. Resour.">
        <title>The genomes of chicory, endive, great burdock and yacon provide insights into Asteraceae paleo-polyploidization history and plant inulin production.</title>
        <authorList>
            <person name="Fan W."/>
            <person name="Wang S."/>
            <person name="Wang H."/>
            <person name="Wang A."/>
            <person name="Jiang F."/>
            <person name="Liu H."/>
            <person name="Zhao H."/>
            <person name="Xu D."/>
            <person name="Zhang Y."/>
        </authorList>
    </citation>
    <scope>NUCLEOTIDE SEQUENCE [LARGE SCALE GENOMIC DNA]</scope>
    <source>
        <strain evidence="2">cv. Yunnan</strain>
        <tissue evidence="1">Leaves</tissue>
    </source>
</reference>
<comment type="caution">
    <text evidence="1">The sequence shown here is derived from an EMBL/GenBank/DDBJ whole genome shotgun (WGS) entry which is preliminary data.</text>
</comment>
<name>A0ACB9C802_9ASTR</name>
<accession>A0ACB9C802</accession>
<evidence type="ECO:0000313" key="1">
    <source>
        <dbReference type="EMBL" id="KAI3730427.1"/>
    </source>
</evidence>
<evidence type="ECO:0000313" key="2">
    <source>
        <dbReference type="Proteomes" id="UP001056120"/>
    </source>
</evidence>
<dbReference type="EMBL" id="CM042038">
    <property type="protein sequence ID" value="KAI3730427.1"/>
    <property type="molecule type" value="Genomic_DNA"/>
</dbReference>
<sequence>MHLKILLAVATIAALGTASAQDSPNCLRSCGDVPITFPFGSGAGCYHTSDFLITCNRSSSGEPDIPFFGHSTTNIVISNMSTSKSEMEIMMFVAKDCYDSSGPARKNEPTLWLRNFRISTKNKFVAIGCDTYAYFSRREDASDDIDECARGIHDCEDKAHCVDTQGNYTCKCPKGYSGDGTKAGTGCTADQSTVIQIVVVELLSGKKALSFDRPEVERNLAMYFLYSLKEGRLFQVLDERLQLNDVPSEIIQFSRLAERCLRVKGDERPTMKEVASELQGILSSMIQKHPWVQSGLNEDEGEYLLKGSTNDYECSNVGNVSNPSSSTFDSMSKHSMLPIASGR</sequence>
<organism evidence="1 2">
    <name type="scientific">Smallanthus sonchifolius</name>
    <dbReference type="NCBI Taxonomy" id="185202"/>
    <lineage>
        <taxon>Eukaryota</taxon>
        <taxon>Viridiplantae</taxon>
        <taxon>Streptophyta</taxon>
        <taxon>Embryophyta</taxon>
        <taxon>Tracheophyta</taxon>
        <taxon>Spermatophyta</taxon>
        <taxon>Magnoliopsida</taxon>
        <taxon>eudicotyledons</taxon>
        <taxon>Gunneridae</taxon>
        <taxon>Pentapetalae</taxon>
        <taxon>asterids</taxon>
        <taxon>campanulids</taxon>
        <taxon>Asterales</taxon>
        <taxon>Asteraceae</taxon>
        <taxon>Asteroideae</taxon>
        <taxon>Heliantheae alliance</taxon>
        <taxon>Millerieae</taxon>
        <taxon>Smallanthus</taxon>
    </lineage>
</organism>
<gene>
    <name evidence="1" type="ORF">L1987_61597</name>
</gene>
<protein>
    <submittedName>
        <fullName evidence="1">Uncharacterized protein</fullName>
    </submittedName>
</protein>
<reference evidence="2" key="1">
    <citation type="journal article" date="2022" name="Mol. Ecol. Resour.">
        <title>The genomes of chicory, endive, great burdock and yacon provide insights into Asteraceae palaeo-polyploidization history and plant inulin production.</title>
        <authorList>
            <person name="Fan W."/>
            <person name="Wang S."/>
            <person name="Wang H."/>
            <person name="Wang A."/>
            <person name="Jiang F."/>
            <person name="Liu H."/>
            <person name="Zhao H."/>
            <person name="Xu D."/>
            <person name="Zhang Y."/>
        </authorList>
    </citation>
    <scope>NUCLEOTIDE SEQUENCE [LARGE SCALE GENOMIC DNA]</scope>
    <source>
        <strain evidence="2">cv. Yunnan</strain>
    </source>
</reference>
<proteinExistence type="predicted"/>
<keyword evidence="2" id="KW-1185">Reference proteome</keyword>